<reference evidence="3" key="1">
    <citation type="journal article" date="2019" name="Int. J. Syst. Evol. Microbiol.">
        <title>The Global Catalogue of Microorganisms (GCM) 10K type strain sequencing project: providing services to taxonomists for standard genome sequencing and annotation.</title>
        <authorList>
            <consortium name="The Broad Institute Genomics Platform"/>
            <consortium name="The Broad Institute Genome Sequencing Center for Infectious Disease"/>
            <person name="Wu L."/>
            <person name="Ma J."/>
        </authorList>
    </citation>
    <scope>NUCLEOTIDE SEQUENCE [LARGE SCALE GENOMIC DNA]</scope>
    <source>
        <strain evidence="3">JCM 13595</strain>
    </source>
</reference>
<dbReference type="InterPro" id="IPR046281">
    <property type="entry name" value="DUF6318"/>
</dbReference>
<organism evidence="2 3">
    <name type="scientific">Yaniella flava</name>
    <dbReference type="NCBI Taxonomy" id="287930"/>
    <lineage>
        <taxon>Bacteria</taxon>
        <taxon>Bacillati</taxon>
        <taxon>Actinomycetota</taxon>
        <taxon>Actinomycetes</taxon>
        <taxon>Micrococcales</taxon>
        <taxon>Micrococcaceae</taxon>
        <taxon>Yaniella</taxon>
    </lineage>
</organism>
<evidence type="ECO:0000259" key="1">
    <source>
        <dbReference type="Pfam" id="PF19843"/>
    </source>
</evidence>
<dbReference type="PROSITE" id="PS51257">
    <property type="entry name" value="PROKAR_LIPOPROTEIN"/>
    <property type="match status" value="1"/>
</dbReference>
<comment type="caution">
    <text evidence="2">The sequence shown here is derived from an EMBL/GenBank/DDBJ whole genome shotgun (WGS) entry which is preliminary data.</text>
</comment>
<protein>
    <recommendedName>
        <fullName evidence="1">DUF6318 domain-containing protein</fullName>
    </recommendedName>
</protein>
<feature type="domain" description="DUF6318" evidence="1">
    <location>
        <begin position="50"/>
        <end position="180"/>
    </location>
</feature>
<evidence type="ECO:0000313" key="3">
    <source>
        <dbReference type="Proteomes" id="UP001501461"/>
    </source>
</evidence>
<accession>A0ABP5GC74</accession>
<proteinExistence type="predicted"/>
<evidence type="ECO:0000313" key="2">
    <source>
        <dbReference type="EMBL" id="GAA2043246.1"/>
    </source>
</evidence>
<dbReference type="Proteomes" id="UP001501461">
    <property type="component" value="Unassembled WGS sequence"/>
</dbReference>
<keyword evidence="3" id="KW-1185">Reference proteome</keyword>
<name>A0ABP5GC74_9MICC</name>
<gene>
    <name evidence="2" type="ORF">GCM10009720_25070</name>
</gene>
<sequence>MSPLMKKSVRNRLVTGLVGLTLAVGLTGCSNDDEETLGDTIDASDTESLEYVPASADGPAQNVPEPNLPAVATENSEEGAEATLEYFWETEEYARLTGDTEPLALVSSEDCEFCFESIQGWEHSYGEGEWVVLQGELQIEITEVQLGDDEERSQPVAHVFFELDEPGIDFYENDGILHQDSFDKPDIKKWVSLLYFDATGQRWEVEWLGLEESVTWVE</sequence>
<dbReference type="Pfam" id="PF19843">
    <property type="entry name" value="DUF6318"/>
    <property type="match status" value="1"/>
</dbReference>
<dbReference type="EMBL" id="BAAAMN010000049">
    <property type="protein sequence ID" value="GAA2043246.1"/>
    <property type="molecule type" value="Genomic_DNA"/>
</dbReference>